<evidence type="ECO:0000259" key="1">
    <source>
        <dbReference type="PROSITE" id="PS50853"/>
    </source>
</evidence>
<dbReference type="InterPro" id="IPR003961">
    <property type="entry name" value="FN3_dom"/>
</dbReference>
<evidence type="ECO:0000313" key="2">
    <source>
        <dbReference type="EMBL" id="RUS76789.1"/>
    </source>
</evidence>
<feature type="non-terminal residue" evidence="2">
    <location>
        <position position="1"/>
    </location>
</feature>
<gene>
    <name evidence="2" type="ORF">EGW08_015466</name>
</gene>
<comment type="caution">
    <text evidence="2">The sequence shown here is derived from an EMBL/GenBank/DDBJ whole genome shotgun (WGS) entry which is preliminary data.</text>
</comment>
<dbReference type="AlphaFoldDB" id="A0A433T5C1"/>
<sequence length="179" mass="20110">IAPKAIECLNKFQCYESQTFRRNLYSNILNIVESRGNKCNLPQFETILMRRPPVLRPTSAPVKKEVEVNLTRDIANVAVENVNAEYVEGTKVFVSWTLPSDVTPAAVEGFKIIYNALKKASKSDDIVEDVSTVPDDDGLYSTTLTLKRTTRYEIKVKPYNGQGEGQESEPVFIYVSGKK</sequence>
<dbReference type="EMBL" id="RQTK01000636">
    <property type="protein sequence ID" value="RUS76789.1"/>
    <property type="molecule type" value="Genomic_DNA"/>
</dbReference>
<dbReference type="SUPFAM" id="SSF49265">
    <property type="entry name" value="Fibronectin type III"/>
    <property type="match status" value="1"/>
</dbReference>
<dbReference type="Gene3D" id="2.60.40.10">
    <property type="entry name" value="Immunoglobulins"/>
    <property type="match status" value="1"/>
</dbReference>
<organism evidence="2 3">
    <name type="scientific">Elysia chlorotica</name>
    <name type="common">Eastern emerald elysia</name>
    <name type="synonym">Sea slug</name>
    <dbReference type="NCBI Taxonomy" id="188477"/>
    <lineage>
        <taxon>Eukaryota</taxon>
        <taxon>Metazoa</taxon>
        <taxon>Spiralia</taxon>
        <taxon>Lophotrochozoa</taxon>
        <taxon>Mollusca</taxon>
        <taxon>Gastropoda</taxon>
        <taxon>Heterobranchia</taxon>
        <taxon>Euthyneura</taxon>
        <taxon>Panpulmonata</taxon>
        <taxon>Sacoglossa</taxon>
        <taxon>Placobranchoidea</taxon>
        <taxon>Plakobranchidae</taxon>
        <taxon>Elysia</taxon>
    </lineage>
</organism>
<protein>
    <recommendedName>
        <fullName evidence="1">Fibronectin type-III domain-containing protein</fullName>
    </recommendedName>
</protein>
<keyword evidence="3" id="KW-1185">Reference proteome</keyword>
<feature type="non-terminal residue" evidence="2">
    <location>
        <position position="179"/>
    </location>
</feature>
<reference evidence="2 3" key="1">
    <citation type="submission" date="2019-01" db="EMBL/GenBank/DDBJ databases">
        <title>A draft genome assembly of the solar-powered sea slug Elysia chlorotica.</title>
        <authorList>
            <person name="Cai H."/>
            <person name="Li Q."/>
            <person name="Fang X."/>
            <person name="Li J."/>
            <person name="Curtis N.E."/>
            <person name="Altenburger A."/>
            <person name="Shibata T."/>
            <person name="Feng M."/>
            <person name="Maeda T."/>
            <person name="Schwartz J.A."/>
            <person name="Shigenobu S."/>
            <person name="Lundholm N."/>
            <person name="Nishiyama T."/>
            <person name="Yang H."/>
            <person name="Hasebe M."/>
            <person name="Li S."/>
            <person name="Pierce S.K."/>
            <person name="Wang J."/>
        </authorList>
    </citation>
    <scope>NUCLEOTIDE SEQUENCE [LARGE SCALE GENOMIC DNA]</scope>
    <source>
        <strain evidence="2">EC2010</strain>
        <tissue evidence="2">Whole organism of an adult</tissue>
    </source>
</reference>
<name>A0A433T5C1_ELYCH</name>
<dbReference type="PROSITE" id="PS50853">
    <property type="entry name" value="FN3"/>
    <property type="match status" value="1"/>
</dbReference>
<dbReference type="Proteomes" id="UP000271974">
    <property type="component" value="Unassembled WGS sequence"/>
</dbReference>
<dbReference type="InterPro" id="IPR036116">
    <property type="entry name" value="FN3_sf"/>
</dbReference>
<evidence type="ECO:0000313" key="3">
    <source>
        <dbReference type="Proteomes" id="UP000271974"/>
    </source>
</evidence>
<dbReference type="InterPro" id="IPR013783">
    <property type="entry name" value="Ig-like_fold"/>
</dbReference>
<accession>A0A433T5C1</accession>
<proteinExistence type="predicted"/>
<dbReference type="Pfam" id="PF00041">
    <property type="entry name" value="fn3"/>
    <property type="match status" value="1"/>
</dbReference>
<feature type="domain" description="Fibronectin type-III" evidence="1">
    <location>
        <begin position="78"/>
        <end position="178"/>
    </location>
</feature>
<dbReference type="CDD" id="cd00063">
    <property type="entry name" value="FN3"/>
    <property type="match status" value="1"/>
</dbReference>